<evidence type="ECO:0000313" key="3">
    <source>
        <dbReference type="Proteomes" id="UP000593566"/>
    </source>
</evidence>
<gene>
    <name evidence="2" type="ORF">HO133_000529</name>
</gene>
<comment type="caution">
    <text evidence="2">The sequence shown here is derived from an EMBL/GenBank/DDBJ whole genome shotgun (WGS) entry which is preliminary data.</text>
</comment>
<dbReference type="GeneID" id="59328948"/>
<keyword evidence="3" id="KW-1185">Reference proteome</keyword>
<feature type="region of interest" description="Disordered" evidence="1">
    <location>
        <begin position="21"/>
        <end position="57"/>
    </location>
</feature>
<dbReference type="AlphaFoldDB" id="A0A8H6FD46"/>
<dbReference type="RefSeq" id="XP_037152903.1">
    <property type="nucleotide sequence ID" value="XM_037291468.1"/>
</dbReference>
<proteinExistence type="predicted"/>
<dbReference type="EMBL" id="JACCJB010000010">
    <property type="protein sequence ID" value="KAF6223686.1"/>
    <property type="molecule type" value="Genomic_DNA"/>
</dbReference>
<dbReference type="Proteomes" id="UP000593566">
    <property type="component" value="Unassembled WGS sequence"/>
</dbReference>
<evidence type="ECO:0000256" key="1">
    <source>
        <dbReference type="SAM" id="MobiDB-lite"/>
    </source>
</evidence>
<accession>A0A8H6FD46</accession>
<protein>
    <submittedName>
        <fullName evidence="2">Uncharacterized protein</fullName>
    </submittedName>
</protein>
<name>A0A8H6FD46_9LECA</name>
<reference evidence="2 3" key="1">
    <citation type="journal article" date="2020" name="Genomics">
        <title>Complete, high-quality genomes from long-read metagenomic sequencing of two wolf lichen thalli reveals enigmatic genome architecture.</title>
        <authorList>
            <person name="McKenzie S.K."/>
            <person name="Walston R.F."/>
            <person name="Allen J.L."/>
        </authorList>
    </citation>
    <scope>NUCLEOTIDE SEQUENCE [LARGE SCALE GENOMIC DNA]</scope>
    <source>
        <strain evidence="2">WasteWater1</strain>
    </source>
</reference>
<organism evidence="2 3">
    <name type="scientific">Letharia lupina</name>
    <dbReference type="NCBI Taxonomy" id="560253"/>
    <lineage>
        <taxon>Eukaryota</taxon>
        <taxon>Fungi</taxon>
        <taxon>Dikarya</taxon>
        <taxon>Ascomycota</taxon>
        <taxon>Pezizomycotina</taxon>
        <taxon>Lecanoromycetes</taxon>
        <taxon>OSLEUM clade</taxon>
        <taxon>Lecanoromycetidae</taxon>
        <taxon>Lecanorales</taxon>
        <taxon>Lecanorineae</taxon>
        <taxon>Parmeliaceae</taxon>
        <taxon>Letharia</taxon>
    </lineage>
</organism>
<evidence type="ECO:0000313" key="2">
    <source>
        <dbReference type="EMBL" id="KAF6223686.1"/>
    </source>
</evidence>
<sequence length="108" mass="12307">MAPVQTEEMVRPKESLAGIFPIKSMTPLRVPPRSPMVQKPLPRQLMPRAMTEDAPHTTERKVLGRIVEGFGRALDIDRVVKKREMTCLCRAEDEDTRYNSMIASDNIE</sequence>